<accession>A0A9Q9MXW6</accession>
<sequence>MATDSDNDVTAHAAAIDALGGPSKLARRLGYSMPGGAQRVTNWRSRGIPSVVLLENAWLNREVRRQLQSAAQADGEVRDEAA</sequence>
<gene>
    <name evidence="1" type="ORF">M0D43_03090</name>
</gene>
<dbReference type="EMBL" id="CP096142">
    <property type="protein sequence ID" value="UXA66045.1"/>
    <property type="molecule type" value="Genomic_DNA"/>
</dbReference>
<dbReference type="InterPro" id="IPR010982">
    <property type="entry name" value="Lambda_DNA-bd_dom_sf"/>
</dbReference>
<name>A0A9Q9MXW6_9XANT</name>
<evidence type="ECO:0000313" key="1">
    <source>
        <dbReference type="EMBL" id="UXA66045.1"/>
    </source>
</evidence>
<dbReference type="GO" id="GO:0003677">
    <property type="term" value="F:DNA binding"/>
    <property type="evidence" value="ECO:0007669"/>
    <property type="project" value="InterPro"/>
</dbReference>
<evidence type="ECO:0000313" key="2">
    <source>
        <dbReference type="Proteomes" id="UP001058381"/>
    </source>
</evidence>
<reference evidence="1" key="1">
    <citation type="submission" date="2022-04" db="EMBL/GenBank/DDBJ databases">
        <title>Xanthomonas prunicola pv. tritici, a pathogen causing a previously unreported foliar disease of wheat.</title>
        <authorList>
            <person name="Clavijo F."/>
            <person name="Curland R.D."/>
            <person name="Dill-Macky R."/>
            <person name="Pereyra S."/>
            <person name="Roman-Reyna V."/>
            <person name="Siri M.I."/>
        </authorList>
    </citation>
    <scope>NUCLEOTIDE SEQUENCE</scope>
    <source>
        <strain evidence="1">CIX249</strain>
    </source>
</reference>
<protein>
    <submittedName>
        <fullName evidence="1">Helix-turn-helix domain-containing protein</fullName>
    </submittedName>
</protein>
<dbReference type="GeneID" id="75150304"/>
<proteinExistence type="predicted"/>
<organism evidence="1 2">
    <name type="scientific">Xanthomonas prunicola</name>
    <dbReference type="NCBI Taxonomy" id="2053930"/>
    <lineage>
        <taxon>Bacteria</taxon>
        <taxon>Pseudomonadati</taxon>
        <taxon>Pseudomonadota</taxon>
        <taxon>Gammaproteobacteria</taxon>
        <taxon>Lysobacterales</taxon>
        <taxon>Lysobacteraceae</taxon>
        <taxon>Xanthomonas</taxon>
    </lineage>
</organism>
<dbReference type="RefSeq" id="WP_260807888.1">
    <property type="nucleotide sequence ID" value="NZ_CP096142.1"/>
</dbReference>
<dbReference type="Proteomes" id="UP001058381">
    <property type="component" value="Chromosome"/>
</dbReference>
<dbReference type="AlphaFoldDB" id="A0A9Q9MXW6"/>
<dbReference type="Gene3D" id="1.10.260.40">
    <property type="entry name" value="lambda repressor-like DNA-binding domains"/>
    <property type="match status" value="1"/>
</dbReference>